<dbReference type="SMART" id="SM00855">
    <property type="entry name" value="PGAM"/>
    <property type="match status" value="1"/>
</dbReference>
<evidence type="ECO:0000313" key="4">
    <source>
        <dbReference type="EMBL" id="POP54547.1"/>
    </source>
</evidence>
<feature type="binding site" evidence="3">
    <location>
        <position position="66"/>
    </location>
    <ligand>
        <name>substrate</name>
    </ligand>
</feature>
<proteinExistence type="predicted"/>
<dbReference type="InterPro" id="IPR013078">
    <property type="entry name" value="His_Pase_superF_clade-1"/>
</dbReference>
<dbReference type="PANTHER" id="PTHR46517:SF1">
    <property type="entry name" value="FRUCTOSE-2,6-BISPHOSPHATASE TIGAR"/>
    <property type="match status" value="1"/>
</dbReference>
<dbReference type="Proteomes" id="UP000237222">
    <property type="component" value="Unassembled WGS sequence"/>
</dbReference>
<feature type="active site" description="Tele-phosphohistidine intermediate" evidence="2">
    <location>
        <position position="16"/>
    </location>
</feature>
<dbReference type="GO" id="GO:0045820">
    <property type="term" value="P:negative regulation of glycolytic process"/>
    <property type="evidence" value="ECO:0007669"/>
    <property type="project" value="TreeGrafter"/>
</dbReference>
<accession>A0A2S4HKM1</accession>
<feature type="binding site" evidence="3">
    <location>
        <begin position="15"/>
        <end position="22"/>
    </location>
    <ligand>
        <name>substrate</name>
    </ligand>
</feature>
<reference evidence="4" key="1">
    <citation type="submission" date="2018-01" db="EMBL/GenBank/DDBJ databases">
        <authorList>
            <person name="Yu X.-D."/>
        </authorList>
    </citation>
    <scope>NUCLEOTIDE SEQUENCE</scope>
    <source>
        <strain evidence="4">ZX-21</strain>
    </source>
</reference>
<dbReference type="SUPFAM" id="SSF53254">
    <property type="entry name" value="Phosphoglycerate mutase-like"/>
    <property type="match status" value="1"/>
</dbReference>
<dbReference type="GO" id="GO:0043456">
    <property type="term" value="P:regulation of pentose-phosphate shunt"/>
    <property type="evidence" value="ECO:0007669"/>
    <property type="project" value="TreeGrafter"/>
</dbReference>
<dbReference type="PIRSF" id="PIRSF000709">
    <property type="entry name" value="6PFK_2-Ptase"/>
    <property type="match status" value="1"/>
</dbReference>
<comment type="caution">
    <text evidence="4">The sequence shown here is derived from an EMBL/GenBank/DDBJ whole genome shotgun (WGS) entry which is preliminary data.</text>
</comment>
<evidence type="ECO:0000313" key="5">
    <source>
        <dbReference type="Proteomes" id="UP000237222"/>
    </source>
</evidence>
<feature type="active site" description="Proton donor/acceptor" evidence="2">
    <location>
        <position position="90"/>
    </location>
</feature>
<dbReference type="Gene3D" id="3.40.50.1240">
    <property type="entry name" value="Phosphoglycerate mutase-like"/>
    <property type="match status" value="1"/>
</dbReference>
<dbReference type="GO" id="GO:0004331">
    <property type="term" value="F:fructose-2,6-bisphosphate 2-phosphatase activity"/>
    <property type="evidence" value="ECO:0007669"/>
    <property type="project" value="TreeGrafter"/>
</dbReference>
<evidence type="ECO:0000256" key="3">
    <source>
        <dbReference type="PIRSR" id="PIRSR613078-2"/>
    </source>
</evidence>
<evidence type="ECO:0000256" key="1">
    <source>
        <dbReference type="ARBA" id="ARBA00022801"/>
    </source>
</evidence>
<evidence type="ECO:0008006" key="6">
    <source>
        <dbReference type="Google" id="ProtNLM"/>
    </source>
</evidence>
<name>A0A2S4HKM1_9GAMM</name>
<dbReference type="PANTHER" id="PTHR46517">
    <property type="entry name" value="FRUCTOSE-2,6-BISPHOSPHATASE TIGAR"/>
    <property type="match status" value="1"/>
</dbReference>
<dbReference type="Pfam" id="PF00300">
    <property type="entry name" value="His_Phos_1"/>
    <property type="match status" value="1"/>
</dbReference>
<keyword evidence="1" id="KW-0378">Hydrolase</keyword>
<dbReference type="CDD" id="cd07067">
    <property type="entry name" value="HP_PGM_like"/>
    <property type="match status" value="1"/>
</dbReference>
<dbReference type="InterPro" id="IPR029033">
    <property type="entry name" value="His_PPase_superfam"/>
</dbReference>
<gene>
    <name evidence="4" type="ORF">C0068_00760</name>
</gene>
<dbReference type="GO" id="GO:0005829">
    <property type="term" value="C:cytosol"/>
    <property type="evidence" value="ECO:0007669"/>
    <property type="project" value="TreeGrafter"/>
</dbReference>
<protein>
    <recommendedName>
        <fullName evidence="6">Histidine phosphatase family protein</fullName>
    </recommendedName>
</protein>
<sequence>MVCEKMMQGKIYFVRHGQTYANIDKVWHGQTDTELTPEGYEQTRKLGAYFSHYTTPSVIYSSPLQRARITAEAIGQSFNLAVIQDPRLMEFDLGDWEGKTFKSLSSAGNNTLHELVHNPDFCSPNGESQNVVKARMLAAINEINEKHQNENVVIVSHGVAISIALAHFIDDDTTQWPKYSKGNTAFSELCLNSRQLLRFNQSDHLTA</sequence>
<organism evidence="4 5">
    <name type="scientific">Zhongshania marina</name>
    <dbReference type="NCBI Taxonomy" id="2304603"/>
    <lineage>
        <taxon>Bacteria</taxon>
        <taxon>Pseudomonadati</taxon>
        <taxon>Pseudomonadota</taxon>
        <taxon>Gammaproteobacteria</taxon>
        <taxon>Cellvibrionales</taxon>
        <taxon>Spongiibacteraceae</taxon>
        <taxon>Zhongshania</taxon>
    </lineage>
</organism>
<dbReference type="AlphaFoldDB" id="A0A2S4HKM1"/>
<evidence type="ECO:0000256" key="2">
    <source>
        <dbReference type="PIRSR" id="PIRSR613078-1"/>
    </source>
</evidence>
<dbReference type="InterPro" id="IPR051695">
    <property type="entry name" value="Phosphoglycerate_Mutase"/>
</dbReference>
<dbReference type="EMBL" id="PQGG01000003">
    <property type="protein sequence ID" value="POP54547.1"/>
    <property type="molecule type" value="Genomic_DNA"/>
</dbReference>